<name>A0A9X8N2W2_9ACTN</name>
<dbReference type="AlphaFoldDB" id="A0A9X8N2W2"/>
<dbReference type="SMART" id="SM00563">
    <property type="entry name" value="PlsC"/>
    <property type="match status" value="1"/>
</dbReference>
<sequence length="445" mass="47999">MNKDTAGRPPAEKTLDAPRDVTEDRTGQKTSDIRTCDVRRTQLPTSRTDAQGAGDTRIRPGLPSILRAGLRRWFWRIFLFFTGGVTVEGKLPKGGCVVVANHSSHADTAALISALEARHAPRVAAASDYWFQNWPRRVVCSVLTAAFPVRRHGGGYTDLRTGAGPMLRAGHAVVLFPEGTRGDGRAGVFHRGPFKLADSLDVPVVPVALCGASELLPKGSKLNPRPIRVRIGTPMRGASADQARAEVLALTDAYQERDSRLRRRVAGIAVGRWGLALAAAWSFAEALSWPLLPELALAILCVAAPRAGLRLTVSAALASVVGGVVGLMLYAGTSVQLPQPLTTDRMHTAVQHELRAEGARAVRHQPASGIPYKVYTSEAGQTGIPVGDWALQSAVARGQRIVMLGLVLTLIGSVVQRWRRFYPHYLVLLAVAFTALFSWVISMWS</sequence>
<evidence type="ECO:0000313" key="6">
    <source>
        <dbReference type="EMBL" id="SHM78313.1"/>
    </source>
</evidence>
<evidence type="ECO:0000313" key="7">
    <source>
        <dbReference type="Proteomes" id="UP000184388"/>
    </source>
</evidence>
<evidence type="ECO:0000256" key="2">
    <source>
        <dbReference type="ARBA" id="ARBA00023315"/>
    </source>
</evidence>
<protein>
    <submittedName>
        <fullName evidence="6">1-acyl-sn-glycerol-3-phosphate acyltransferases</fullName>
    </submittedName>
</protein>
<dbReference type="GO" id="GO:0006654">
    <property type="term" value="P:phosphatidic acid biosynthetic process"/>
    <property type="evidence" value="ECO:0007669"/>
    <property type="project" value="TreeGrafter"/>
</dbReference>
<keyword evidence="4" id="KW-0472">Membrane</keyword>
<dbReference type="Proteomes" id="UP000184388">
    <property type="component" value="Unassembled WGS sequence"/>
</dbReference>
<keyword evidence="4" id="KW-0812">Transmembrane</keyword>
<dbReference type="SUPFAM" id="SSF69593">
    <property type="entry name" value="Glycerol-3-phosphate (1)-acyltransferase"/>
    <property type="match status" value="1"/>
</dbReference>
<evidence type="ECO:0000256" key="3">
    <source>
        <dbReference type="SAM" id="MobiDB-lite"/>
    </source>
</evidence>
<dbReference type="CDD" id="cd07989">
    <property type="entry name" value="LPLAT_AGPAT-like"/>
    <property type="match status" value="1"/>
</dbReference>
<organism evidence="6 7">
    <name type="scientific">Streptomyces yunnanensis</name>
    <dbReference type="NCBI Taxonomy" id="156453"/>
    <lineage>
        <taxon>Bacteria</taxon>
        <taxon>Bacillati</taxon>
        <taxon>Actinomycetota</taxon>
        <taxon>Actinomycetes</taxon>
        <taxon>Kitasatosporales</taxon>
        <taxon>Streptomycetaceae</taxon>
        <taxon>Streptomyces</taxon>
    </lineage>
</organism>
<keyword evidence="1" id="KW-0808">Transferase</keyword>
<proteinExistence type="predicted"/>
<feature type="transmembrane region" description="Helical" evidence="4">
    <location>
        <begin position="311"/>
        <end position="331"/>
    </location>
</feature>
<gene>
    <name evidence="6" type="ORF">SAMN05216268_114104</name>
</gene>
<feature type="transmembrane region" description="Helical" evidence="4">
    <location>
        <begin position="425"/>
        <end position="444"/>
    </location>
</feature>
<feature type="domain" description="Phospholipid/glycerol acyltransferase" evidence="5">
    <location>
        <begin position="96"/>
        <end position="212"/>
    </location>
</feature>
<feature type="region of interest" description="Disordered" evidence="3">
    <location>
        <begin position="1"/>
        <end position="32"/>
    </location>
</feature>
<dbReference type="PANTHER" id="PTHR10434">
    <property type="entry name" value="1-ACYL-SN-GLYCEROL-3-PHOSPHATE ACYLTRANSFERASE"/>
    <property type="match status" value="1"/>
</dbReference>
<reference evidence="7" key="1">
    <citation type="submission" date="2016-11" db="EMBL/GenBank/DDBJ databases">
        <authorList>
            <person name="Jaros S."/>
            <person name="Januszkiewicz K."/>
            <person name="Wedrychowicz H."/>
        </authorList>
    </citation>
    <scope>NUCLEOTIDE SEQUENCE [LARGE SCALE GENOMIC DNA]</scope>
    <source>
        <strain evidence="7">CGMCC 4.3555</strain>
    </source>
</reference>
<evidence type="ECO:0000259" key="5">
    <source>
        <dbReference type="SMART" id="SM00563"/>
    </source>
</evidence>
<evidence type="ECO:0000256" key="4">
    <source>
        <dbReference type="SAM" id="Phobius"/>
    </source>
</evidence>
<keyword evidence="2 6" id="KW-0012">Acyltransferase</keyword>
<dbReference type="EMBL" id="FRBK01000014">
    <property type="protein sequence ID" value="SHM78313.1"/>
    <property type="molecule type" value="Genomic_DNA"/>
</dbReference>
<comment type="caution">
    <text evidence="6">The sequence shown here is derived from an EMBL/GenBank/DDBJ whole genome shotgun (WGS) entry which is preliminary data.</text>
</comment>
<accession>A0A9X8N2W2</accession>
<feature type="transmembrane region" description="Helical" evidence="4">
    <location>
        <begin position="265"/>
        <end position="281"/>
    </location>
</feature>
<dbReference type="InterPro" id="IPR002123">
    <property type="entry name" value="Plipid/glycerol_acylTrfase"/>
</dbReference>
<dbReference type="PANTHER" id="PTHR10434:SF11">
    <property type="entry name" value="1-ACYL-SN-GLYCEROL-3-PHOSPHATE ACYLTRANSFERASE"/>
    <property type="match status" value="1"/>
</dbReference>
<keyword evidence="4" id="KW-1133">Transmembrane helix</keyword>
<dbReference type="Pfam" id="PF01553">
    <property type="entry name" value="Acyltransferase"/>
    <property type="match status" value="1"/>
</dbReference>
<evidence type="ECO:0000256" key="1">
    <source>
        <dbReference type="ARBA" id="ARBA00022679"/>
    </source>
</evidence>
<dbReference type="GO" id="GO:0003841">
    <property type="term" value="F:1-acylglycerol-3-phosphate O-acyltransferase activity"/>
    <property type="evidence" value="ECO:0007669"/>
    <property type="project" value="TreeGrafter"/>
</dbReference>